<evidence type="ECO:0000259" key="1">
    <source>
        <dbReference type="Pfam" id="PF02844"/>
    </source>
</evidence>
<dbReference type="SUPFAM" id="SSF52440">
    <property type="entry name" value="PreATP-grasp domain"/>
    <property type="match status" value="1"/>
</dbReference>
<dbReference type="InterPro" id="IPR016185">
    <property type="entry name" value="PreATP-grasp_dom_sf"/>
</dbReference>
<dbReference type="GO" id="GO:0004637">
    <property type="term" value="F:phosphoribosylamine-glycine ligase activity"/>
    <property type="evidence" value="ECO:0007669"/>
    <property type="project" value="UniProtKB-EC"/>
</dbReference>
<dbReference type="Gene3D" id="3.40.50.20">
    <property type="match status" value="1"/>
</dbReference>
<dbReference type="AlphaFoldDB" id="A0A3B0UK21"/>
<feature type="non-terminal residue" evidence="2">
    <location>
        <position position="146"/>
    </location>
</feature>
<keyword evidence="2" id="KW-0436">Ligase</keyword>
<sequence>MNILILGSGGREHAFAWKMKQSPKCHSLFVAPGNAGTQSIATNLKITPTNFEEVEKSILAHKITLLVVGPEDPLVQGIVNYFRAKKEFDDLIIIGPDKAGAELEGSKDFSKAFMSRHKIPTAKSETFTAIQYDAALTYIKNHAYPL</sequence>
<reference evidence="2" key="1">
    <citation type="submission" date="2018-06" db="EMBL/GenBank/DDBJ databases">
        <authorList>
            <person name="Zhirakovskaya E."/>
        </authorList>
    </citation>
    <scope>NUCLEOTIDE SEQUENCE</scope>
</reference>
<evidence type="ECO:0000313" key="2">
    <source>
        <dbReference type="EMBL" id="VAW29470.1"/>
    </source>
</evidence>
<gene>
    <name evidence="2" type="ORF">MNBD_BACTEROID06-1480</name>
</gene>
<dbReference type="PANTHER" id="PTHR43472:SF1">
    <property type="entry name" value="PHOSPHORIBOSYLAMINE--GLYCINE LIGASE, CHLOROPLASTIC"/>
    <property type="match status" value="1"/>
</dbReference>
<dbReference type="InterPro" id="IPR000115">
    <property type="entry name" value="PRibGlycinamide_synth"/>
</dbReference>
<protein>
    <submittedName>
        <fullName evidence="2">Phosphoribosylamine--glycine ligase</fullName>
        <ecNumber evidence="2">6.3.4.13</ecNumber>
    </submittedName>
</protein>
<feature type="domain" description="Phosphoribosylglycinamide synthetase N-terminal" evidence="1">
    <location>
        <begin position="1"/>
        <end position="104"/>
    </location>
</feature>
<accession>A0A3B0UK21</accession>
<dbReference type="InterPro" id="IPR020562">
    <property type="entry name" value="PRibGlycinamide_synth_N"/>
</dbReference>
<dbReference type="EMBL" id="UOES01000577">
    <property type="protein sequence ID" value="VAW29470.1"/>
    <property type="molecule type" value="Genomic_DNA"/>
</dbReference>
<proteinExistence type="predicted"/>
<dbReference type="EC" id="6.3.4.13" evidence="2"/>
<dbReference type="PANTHER" id="PTHR43472">
    <property type="entry name" value="PHOSPHORIBOSYLAMINE--GLYCINE LIGASE"/>
    <property type="match status" value="1"/>
</dbReference>
<name>A0A3B0UK21_9ZZZZ</name>
<dbReference type="Pfam" id="PF02844">
    <property type="entry name" value="GARS_N"/>
    <property type="match status" value="1"/>
</dbReference>
<organism evidence="2">
    <name type="scientific">hydrothermal vent metagenome</name>
    <dbReference type="NCBI Taxonomy" id="652676"/>
    <lineage>
        <taxon>unclassified sequences</taxon>
        <taxon>metagenomes</taxon>
        <taxon>ecological metagenomes</taxon>
    </lineage>
</organism>
<dbReference type="GO" id="GO:0009113">
    <property type="term" value="P:purine nucleobase biosynthetic process"/>
    <property type="evidence" value="ECO:0007669"/>
    <property type="project" value="InterPro"/>
</dbReference>